<dbReference type="Gene3D" id="1.10.510.10">
    <property type="entry name" value="Transferase(Phosphotransferase) domain 1"/>
    <property type="match status" value="1"/>
</dbReference>
<dbReference type="Proteomes" id="UP000241890">
    <property type="component" value="Unassembled WGS sequence"/>
</dbReference>
<dbReference type="OrthoDB" id="68483at2759"/>
<dbReference type="InParanoid" id="A0A2R5GRW1"/>
<feature type="compositionally biased region" description="Low complexity" evidence="3">
    <location>
        <begin position="1"/>
        <end position="14"/>
    </location>
</feature>
<reference evidence="5 6" key="1">
    <citation type="submission" date="2017-12" db="EMBL/GenBank/DDBJ databases">
        <title>Sequencing, de novo assembly and annotation of complete genome of a new Thraustochytrid species, strain FCC1311.</title>
        <authorList>
            <person name="Sedici K."/>
            <person name="Godart F."/>
            <person name="Aiese Cigliano R."/>
            <person name="Sanseverino W."/>
            <person name="Barakat M."/>
            <person name="Ortet P."/>
            <person name="Marechal E."/>
            <person name="Cagnac O."/>
            <person name="Amato A."/>
        </authorList>
    </citation>
    <scope>NUCLEOTIDE SEQUENCE [LARGE SCALE GENOMIC DNA]</scope>
</reference>
<evidence type="ECO:0000259" key="4">
    <source>
        <dbReference type="PROSITE" id="PS50011"/>
    </source>
</evidence>
<dbReference type="GO" id="GO:0035556">
    <property type="term" value="P:intracellular signal transduction"/>
    <property type="evidence" value="ECO:0007669"/>
    <property type="project" value="TreeGrafter"/>
</dbReference>
<dbReference type="GO" id="GO:0005524">
    <property type="term" value="F:ATP binding"/>
    <property type="evidence" value="ECO:0007669"/>
    <property type="project" value="UniProtKB-KW"/>
</dbReference>
<evidence type="ECO:0000256" key="2">
    <source>
        <dbReference type="ARBA" id="ARBA00022840"/>
    </source>
</evidence>
<dbReference type="InterPro" id="IPR011009">
    <property type="entry name" value="Kinase-like_dom_sf"/>
</dbReference>
<keyword evidence="5" id="KW-0418">Kinase</keyword>
<feature type="region of interest" description="Disordered" evidence="3">
    <location>
        <begin position="1"/>
        <end position="73"/>
    </location>
</feature>
<organism evidence="5 6">
    <name type="scientific">Hondaea fermentalgiana</name>
    <dbReference type="NCBI Taxonomy" id="2315210"/>
    <lineage>
        <taxon>Eukaryota</taxon>
        <taxon>Sar</taxon>
        <taxon>Stramenopiles</taxon>
        <taxon>Bigyra</taxon>
        <taxon>Labyrinthulomycetes</taxon>
        <taxon>Thraustochytrida</taxon>
        <taxon>Thraustochytriidae</taxon>
        <taxon>Hondaea</taxon>
    </lineage>
</organism>
<sequence length="388" mass="42150">MAEGGDASAEADATSRTKTHQGASSSDEEEFGEIVEQDLNNVEVVDLDARGEVSNSDEEGKEDEETDHHDLQAEFPQEIVVQRLEDGSKLVNEFKKLSKLASGGLCSRMKTYYTGPDGRMAVRTAVDDLQREVDLLAAMPPHDSLCRLLQVLDDEEHHKTYLVFPYYGGGCLMHFDSANFTFWHAAPQARALAHLHAQKVVHRDVKPANVLLSTSRQRAILCDLGSGKQLSEGDATGASSSNNDDTKLKDTEGTYPFFSPEMCRGEAYDAFAADVWSLGVSVYVTVYSVLPYFSISPKDLFDLIGAALPGQVPMPDLENAAENPRLAPHVEIINSRRENGVVQNLLRALLHPDPSKRPTAEAAADMLSVAASEVAVATQDSGAAQDTS</sequence>
<dbReference type="SUPFAM" id="SSF56112">
    <property type="entry name" value="Protein kinase-like (PK-like)"/>
    <property type="match status" value="1"/>
</dbReference>
<dbReference type="SMART" id="SM00220">
    <property type="entry name" value="S_TKc"/>
    <property type="match status" value="1"/>
</dbReference>
<dbReference type="PROSITE" id="PS00108">
    <property type="entry name" value="PROTEIN_KINASE_ST"/>
    <property type="match status" value="1"/>
</dbReference>
<dbReference type="GO" id="GO:0005737">
    <property type="term" value="C:cytoplasm"/>
    <property type="evidence" value="ECO:0007669"/>
    <property type="project" value="TreeGrafter"/>
</dbReference>
<keyword evidence="1" id="KW-0547">Nucleotide-binding</keyword>
<dbReference type="EMBL" id="BEYU01000096">
    <property type="protein sequence ID" value="GBG31383.1"/>
    <property type="molecule type" value="Genomic_DNA"/>
</dbReference>
<protein>
    <submittedName>
        <fullName evidence="5">Protein kinase, putative</fullName>
    </submittedName>
</protein>
<evidence type="ECO:0000256" key="3">
    <source>
        <dbReference type="SAM" id="MobiDB-lite"/>
    </source>
</evidence>
<evidence type="ECO:0000313" key="5">
    <source>
        <dbReference type="EMBL" id="GBG31383.1"/>
    </source>
</evidence>
<feature type="region of interest" description="Disordered" evidence="3">
    <location>
        <begin position="230"/>
        <end position="249"/>
    </location>
</feature>
<feature type="compositionally biased region" description="Acidic residues" evidence="3">
    <location>
        <begin position="26"/>
        <end position="36"/>
    </location>
</feature>
<comment type="caution">
    <text evidence="5">The sequence shown here is derived from an EMBL/GenBank/DDBJ whole genome shotgun (WGS) entry which is preliminary data.</text>
</comment>
<dbReference type="GO" id="GO:0004674">
    <property type="term" value="F:protein serine/threonine kinase activity"/>
    <property type="evidence" value="ECO:0007669"/>
    <property type="project" value="TreeGrafter"/>
</dbReference>
<proteinExistence type="predicted"/>
<gene>
    <name evidence="5" type="ORF">FCC1311_076072</name>
</gene>
<feature type="domain" description="Protein kinase" evidence="4">
    <location>
        <begin position="94"/>
        <end position="369"/>
    </location>
</feature>
<dbReference type="PANTHER" id="PTHR24346:SF30">
    <property type="entry name" value="MATERNAL EMBRYONIC LEUCINE ZIPPER KINASE"/>
    <property type="match status" value="1"/>
</dbReference>
<dbReference type="PROSITE" id="PS50011">
    <property type="entry name" value="PROTEIN_KINASE_DOM"/>
    <property type="match status" value="1"/>
</dbReference>
<feature type="compositionally biased region" description="Acidic residues" evidence="3">
    <location>
        <begin position="55"/>
        <end position="65"/>
    </location>
</feature>
<name>A0A2R5GRW1_9STRA</name>
<keyword evidence="6" id="KW-1185">Reference proteome</keyword>
<dbReference type="InterPro" id="IPR008271">
    <property type="entry name" value="Ser/Thr_kinase_AS"/>
</dbReference>
<keyword evidence="2" id="KW-0067">ATP-binding</keyword>
<accession>A0A2R5GRW1</accession>
<dbReference type="PANTHER" id="PTHR24346">
    <property type="entry name" value="MAP/MICROTUBULE AFFINITY-REGULATING KINASE"/>
    <property type="match status" value="1"/>
</dbReference>
<evidence type="ECO:0000313" key="6">
    <source>
        <dbReference type="Proteomes" id="UP000241890"/>
    </source>
</evidence>
<dbReference type="AlphaFoldDB" id="A0A2R5GRW1"/>
<dbReference type="InterPro" id="IPR000719">
    <property type="entry name" value="Prot_kinase_dom"/>
</dbReference>
<dbReference type="Pfam" id="PF00069">
    <property type="entry name" value="Pkinase"/>
    <property type="match status" value="1"/>
</dbReference>
<keyword evidence="5" id="KW-0808">Transferase</keyword>
<evidence type="ECO:0000256" key="1">
    <source>
        <dbReference type="ARBA" id="ARBA00022741"/>
    </source>
</evidence>